<dbReference type="EMBL" id="VCQT01000044">
    <property type="protein sequence ID" value="TMW11331.1"/>
    <property type="molecule type" value="Genomic_DNA"/>
</dbReference>
<keyword evidence="2" id="KW-1185">Reference proteome</keyword>
<reference evidence="1 2" key="1">
    <citation type="submission" date="2019-05" db="EMBL/GenBank/DDBJ databases">
        <title>Genome of Alcanivorax gelatiniphagus, an oil degrading marine bacteria.</title>
        <authorList>
            <person name="Kwon K.K."/>
        </authorList>
    </citation>
    <scope>NUCLEOTIDE SEQUENCE [LARGE SCALE GENOMIC DNA]</scope>
    <source>
        <strain evidence="1 2">MEBiC 08158</strain>
    </source>
</reference>
<organism evidence="1 2">
    <name type="scientific">Alloalcanivorax gelatiniphagus</name>
    <dbReference type="NCBI Taxonomy" id="1194167"/>
    <lineage>
        <taxon>Bacteria</taxon>
        <taxon>Pseudomonadati</taxon>
        <taxon>Pseudomonadota</taxon>
        <taxon>Gammaproteobacteria</taxon>
        <taxon>Oceanospirillales</taxon>
        <taxon>Alcanivoracaceae</taxon>
        <taxon>Alloalcanivorax</taxon>
    </lineage>
</organism>
<proteinExistence type="predicted"/>
<comment type="caution">
    <text evidence="1">The sequence shown here is derived from an EMBL/GenBank/DDBJ whole genome shotgun (WGS) entry which is preliminary data.</text>
</comment>
<evidence type="ECO:0008006" key="3">
    <source>
        <dbReference type="Google" id="ProtNLM"/>
    </source>
</evidence>
<protein>
    <recommendedName>
        <fullName evidence="3">Porin domain-containing protein</fullName>
    </recommendedName>
</protein>
<evidence type="ECO:0000313" key="2">
    <source>
        <dbReference type="Proteomes" id="UP000739180"/>
    </source>
</evidence>
<dbReference type="Proteomes" id="UP000739180">
    <property type="component" value="Unassembled WGS sequence"/>
</dbReference>
<sequence>MALKWTKNAPGALNSSADQPRLSKLTKAIGAATVFGAMTALSPAAQALKTDFGMEYRATAFANQIDEDGQANGGTTDTDTGFGHLIRIKGNFLDEDTGISVYTSVEVAGDRWAGDNHGGAVNPSFNSTSRGDNVRLDLGYVQIPVGHTVFRVGRQATSYNNCFLVCDDRRDRILVVQPFSKTTSVVAGYDRRSDTSGYRNQDNGDMSLLGLTTKISDWSAGILWVQWYNNYEGARNPGSNPDAYPLSNVTLFSGYLDGSLTEALDMAVGFNLFTNGNVETGAPNDDRFFQEDAPSAYLRLGTNLGMVDLGVQYAATRDGGLISPGFDTWSSLINSNPEATQSASSMYRMGGTLGLKDFDEDLLIARAKFNVTPKFSVTGAVGQLSIDNGTNDDDSMVYDLQFAYQANKALRTWLSVGMIEKNDVGTLAGNDLVGGGLGTFANEDVKAASLNMTVNF</sequence>
<accession>A0ABY2XHU1</accession>
<dbReference type="RefSeq" id="WP_138773421.1">
    <property type="nucleotide sequence ID" value="NZ_JBHSSX010000080.1"/>
</dbReference>
<evidence type="ECO:0000313" key="1">
    <source>
        <dbReference type="EMBL" id="TMW11331.1"/>
    </source>
</evidence>
<gene>
    <name evidence="1" type="ORF">FGS76_14835</name>
</gene>
<name>A0ABY2XHU1_9GAMM</name>